<dbReference type="EMBL" id="CP013704">
    <property type="protein sequence ID" value="APR64647.1"/>
    <property type="molecule type" value="Genomic_DNA"/>
</dbReference>
<dbReference type="SUPFAM" id="SSF56954">
    <property type="entry name" value="Outer membrane efflux proteins (OEP)"/>
    <property type="match status" value="1"/>
</dbReference>
<protein>
    <submittedName>
        <fullName evidence="6">Transporter</fullName>
    </submittedName>
</protein>
<dbReference type="InterPro" id="IPR051906">
    <property type="entry name" value="TolC-like"/>
</dbReference>
<name>A0ABM6FTS2_BORAN</name>
<evidence type="ECO:0000256" key="5">
    <source>
        <dbReference type="ARBA" id="ARBA00023237"/>
    </source>
</evidence>
<sequence length="439" mass="50741">MDVLLYLLFIDRIRVKGLLLIFVLLFFSYSSYAEVIIKISAEDAVSMALENSLDPKDTEYKEKIKEIYKDNSWNIFVPNIAFSSNFSRQNSFMPNMGGIGDWSLSFGVSADIAISPADFSKIRFAILEYENAKINREKATKIIKLRVLKIYNELLAFKSILDFFKSQVKSGKLTFDQVKVAYHSGLITEIDYLDAKLKYGKVQLDLDEQIIKFEETKNRLKLLLGLDVSQDFETIGELSDEVSNVSLFNEVIDVNEHLEVRELNNFFKITQLSLDDRWLNVFLPRLSLSVSYNPGSIFLGNDWGGLLNRGGGFQFSFSLTYNLTEILPFSKSFVEIWEQDCKLKILKSQIENKIREFKFNIVQKRKIVRLYESMLKHSKMNLEIAKKNYHLVFDAFNGGAVDLIKLNNIEISYKQSNLQFIKDKLNYANAVLEYQDLLD</sequence>
<evidence type="ECO:0000256" key="2">
    <source>
        <dbReference type="ARBA" id="ARBA00022452"/>
    </source>
</evidence>
<dbReference type="RefSeq" id="WP_038443348.1">
    <property type="nucleotide sequence ID" value="NZ_CP013704.1"/>
</dbReference>
<evidence type="ECO:0000313" key="7">
    <source>
        <dbReference type="Proteomes" id="UP000185502"/>
    </source>
</evidence>
<keyword evidence="7" id="KW-1185">Reference proteome</keyword>
<dbReference type="PANTHER" id="PTHR30026">
    <property type="entry name" value="OUTER MEMBRANE PROTEIN TOLC"/>
    <property type="match status" value="1"/>
</dbReference>
<proteinExistence type="predicted"/>
<keyword evidence="2" id="KW-1134">Transmembrane beta strand</keyword>
<keyword evidence="3" id="KW-0812">Transmembrane</keyword>
<gene>
    <name evidence="6" type="ORF">N187_00690</name>
</gene>
<keyword evidence="5" id="KW-0998">Cell outer membrane</keyword>
<reference evidence="6" key="1">
    <citation type="submission" date="2015-12" db="EMBL/GenBank/DDBJ databases">
        <title>Chromosome of the avian spirochetosis agent Borrelia anserina Es.</title>
        <authorList>
            <person name="Elbir H."/>
            <person name="Sitlani P."/>
            <person name="Bergstroem S."/>
            <person name="Barbour A.G."/>
        </authorList>
    </citation>
    <scope>NUCLEOTIDE SEQUENCE [LARGE SCALE GENOMIC DNA]</scope>
    <source>
        <strain evidence="6">Es</strain>
    </source>
</reference>
<accession>A0ABM6FTS2</accession>
<dbReference type="PANTHER" id="PTHR30026:SF20">
    <property type="entry name" value="OUTER MEMBRANE PROTEIN TOLC"/>
    <property type="match status" value="1"/>
</dbReference>
<organism evidence="6 7">
    <name type="scientific">Borrelia anserina Es</name>
    <dbReference type="NCBI Taxonomy" id="1365188"/>
    <lineage>
        <taxon>Bacteria</taxon>
        <taxon>Pseudomonadati</taxon>
        <taxon>Spirochaetota</taxon>
        <taxon>Spirochaetia</taxon>
        <taxon>Spirochaetales</taxon>
        <taxon>Borreliaceae</taxon>
        <taxon>Borrelia</taxon>
    </lineage>
</organism>
<dbReference type="Gene3D" id="1.20.1600.10">
    <property type="entry name" value="Outer membrane efflux proteins (OEP)"/>
    <property type="match status" value="1"/>
</dbReference>
<evidence type="ECO:0000256" key="4">
    <source>
        <dbReference type="ARBA" id="ARBA00023136"/>
    </source>
</evidence>
<evidence type="ECO:0000313" key="6">
    <source>
        <dbReference type="EMBL" id="APR64647.1"/>
    </source>
</evidence>
<comment type="subcellular location">
    <subcellularLocation>
        <location evidence="1">Cell outer membrane</location>
    </subcellularLocation>
</comment>
<evidence type="ECO:0000256" key="1">
    <source>
        <dbReference type="ARBA" id="ARBA00004442"/>
    </source>
</evidence>
<keyword evidence="4" id="KW-0472">Membrane</keyword>
<dbReference type="Proteomes" id="UP000185502">
    <property type="component" value="Chromosome"/>
</dbReference>
<evidence type="ECO:0000256" key="3">
    <source>
        <dbReference type="ARBA" id="ARBA00022692"/>
    </source>
</evidence>